<dbReference type="InterPro" id="IPR011965">
    <property type="entry name" value="PaaX_trns_reg"/>
</dbReference>
<dbReference type="PANTHER" id="PTHR30319:SF1">
    <property type="entry name" value="TRANSCRIPTIONAL REPRESSOR PAAX"/>
    <property type="match status" value="1"/>
</dbReference>
<protein>
    <submittedName>
        <fullName evidence="5">Phenylacetic acid degradation operon negative regulatory protein PaaX</fullName>
    </submittedName>
</protein>
<reference evidence="5" key="1">
    <citation type="submission" date="2020-11" db="EMBL/GenBank/DDBJ databases">
        <title>Azospira restricta DSM 18626 genome sequence.</title>
        <authorList>
            <person name="Moe W.M."/>
        </authorList>
    </citation>
    <scope>NUCLEOTIDE SEQUENCE</scope>
    <source>
        <strain evidence="5">DSM 18626</strain>
    </source>
</reference>
<dbReference type="Proteomes" id="UP000663444">
    <property type="component" value="Chromosome"/>
</dbReference>
<dbReference type="Gene3D" id="3.30.70.2650">
    <property type="match status" value="1"/>
</dbReference>
<evidence type="ECO:0000259" key="2">
    <source>
        <dbReference type="Pfam" id="PF07848"/>
    </source>
</evidence>
<evidence type="ECO:0000313" key="6">
    <source>
        <dbReference type="Proteomes" id="UP000663444"/>
    </source>
</evidence>
<dbReference type="Pfam" id="PF07848">
    <property type="entry name" value="PaaX"/>
    <property type="match status" value="1"/>
</dbReference>
<dbReference type="NCBIfam" id="TIGR02277">
    <property type="entry name" value="PaaX_trns_reg"/>
    <property type="match status" value="1"/>
</dbReference>
<dbReference type="AlphaFoldDB" id="A0A974SSC0"/>
<dbReference type="InterPro" id="IPR013225">
    <property type="entry name" value="PaaX_C"/>
</dbReference>
<dbReference type="KEGG" id="ares:IWH25_09310"/>
<feature type="domain" description="Transcriptional repressor PaaX-like N-terminal" evidence="2">
    <location>
        <begin position="20"/>
        <end position="87"/>
    </location>
</feature>
<name>A0A974SSC0_9RHOO</name>
<dbReference type="Gene3D" id="1.20.58.1460">
    <property type="match status" value="1"/>
</dbReference>
<dbReference type="Pfam" id="PF20803">
    <property type="entry name" value="PaaX_M"/>
    <property type="match status" value="1"/>
</dbReference>
<feature type="domain" description="Transcriptional repressor PaaX-like central Cas2-like" evidence="4">
    <location>
        <begin position="106"/>
        <end position="178"/>
    </location>
</feature>
<evidence type="ECO:0000259" key="3">
    <source>
        <dbReference type="Pfam" id="PF08223"/>
    </source>
</evidence>
<dbReference type="InterPro" id="IPR036388">
    <property type="entry name" value="WH-like_DNA-bd_sf"/>
</dbReference>
<proteinExistence type="predicted"/>
<keyword evidence="6" id="KW-1185">Reference proteome</keyword>
<dbReference type="InterPro" id="IPR048846">
    <property type="entry name" value="PaaX-like_central"/>
</dbReference>
<evidence type="ECO:0000313" key="5">
    <source>
        <dbReference type="EMBL" id="QRJ65499.1"/>
    </source>
</evidence>
<gene>
    <name evidence="5" type="primary">paaX</name>
    <name evidence="5" type="ORF">IWH25_09310</name>
</gene>
<dbReference type="PANTHER" id="PTHR30319">
    <property type="entry name" value="PHENYLACETIC ACID REGULATOR-RELATED TRANSCRIPTIONAL REPRESSOR"/>
    <property type="match status" value="1"/>
</dbReference>
<dbReference type="RefSeq" id="WP_203389030.1">
    <property type="nucleotide sequence ID" value="NZ_CP064781.1"/>
</dbReference>
<dbReference type="Gene3D" id="1.10.10.10">
    <property type="entry name" value="Winged helix-like DNA-binding domain superfamily/Winged helix DNA-binding domain"/>
    <property type="match status" value="1"/>
</dbReference>
<dbReference type="PIRSF" id="PIRSF020623">
    <property type="entry name" value="PaaX"/>
    <property type="match status" value="1"/>
</dbReference>
<dbReference type="InterPro" id="IPR012906">
    <property type="entry name" value="PaaX-like_N"/>
</dbReference>
<feature type="domain" description="Transcriptional repressor PaaX-like C-terminal" evidence="3">
    <location>
        <begin position="194"/>
        <end position="282"/>
    </location>
</feature>
<dbReference type="Pfam" id="PF08223">
    <property type="entry name" value="PaaX_C"/>
    <property type="match status" value="1"/>
</dbReference>
<accession>A0A974SSC0</accession>
<evidence type="ECO:0000256" key="1">
    <source>
        <dbReference type="SAM" id="MobiDB-lite"/>
    </source>
</evidence>
<feature type="region of interest" description="Disordered" evidence="1">
    <location>
        <begin position="317"/>
        <end position="344"/>
    </location>
</feature>
<organism evidence="5 6">
    <name type="scientific">Azospira restricta</name>
    <dbReference type="NCBI Taxonomy" id="404405"/>
    <lineage>
        <taxon>Bacteria</taxon>
        <taxon>Pseudomonadati</taxon>
        <taxon>Pseudomonadota</taxon>
        <taxon>Betaproteobacteria</taxon>
        <taxon>Rhodocyclales</taxon>
        <taxon>Rhodocyclaceae</taxon>
        <taxon>Azospira</taxon>
    </lineage>
</organism>
<dbReference type="GO" id="GO:0006351">
    <property type="term" value="P:DNA-templated transcription"/>
    <property type="evidence" value="ECO:0007669"/>
    <property type="project" value="InterPro"/>
</dbReference>
<evidence type="ECO:0000259" key="4">
    <source>
        <dbReference type="Pfam" id="PF20803"/>
    </source>
</evidence>
<dbReference type="EMBL" id="CP064781">
    <property type="protein sequence ID" value="QRJ65499.1"/>
    <property type="molecule type" value="Genomic_DNA"/>
</dbReference>
<sequence length="344" mass="38227">MTHRRIERWISTTLAEIPVRTNSLIITIFGDAIAPHGGAAWLGGLIELLAPLGVNARAVRTSVFRLTQEDWLHAQPIGRRSVYGLTPAGQRRISHAYRRIYDTPHEPWNGEWQMVIIPDGVLPAKQREELRRDLLWEGYGALAPNVFAHPAGGVDQLRDVLQQTGSDNKVAVLKATTLNGIVGTPLRTLVHQCWHLDRLADDYRRFAERFGPPLKWLADGDRGDPQQNFVLRTLLIHEFRRIQLRDPQLPDSLLAADWPGHTARALCRELYALTLPGSEAHLLATLSVPEGRLPDADASLYRRFGGIAAGEAVAVAATERRRKGTGERPKALDGGAPARNRTRA</sequence>